<accession>A0ABS7JQ56</accession>
<name>A0ABS7JQ56_9HELI</name>
<comment type="similarity">
    <text evidence="1">Belongs to the UDP-N-acetylglucosamine 2-epimerase family.</text>
</comment>
<dbReference type="PANTHER" id="PTHR43174:SF1">
    <property type="entry name" value="UDP-N-ACETYLGLUCOSAMINE 2-EPIMERASE"/>
    <property type="match status" value="1"/>
</dbReference>
<dbReference type="GO" id="GO:0008761">
    <property type="term" value="F:UDP-N-acetylglucosamine 2-epimerase activity"/>
    <property type="evidence" value="ECO:0007669"/>
    <property type="project" value="UniProtKB-EC"/>
</dbReference>
<evidence type="ECO:0000313" key="3">
    <source>
        <dbReference type="EMBL" id="MBX7491505.1"/>
    </source>
</evidence>
<dbReference type="Pfam" id="PF02350">
    <property type="entry name" value="Epimerase_2"/>
    <property type="match status" value="1"/>
</dbReference>
<dbReference type="NCBIfam" id="TIGR00236">
    <property type="entry name" value="wecB"/>
    <property type="match status" value="1"/>
</dbReference>
<dbReference type="CDD" id="cd03786">
    <property type="entry name" value="GTB_UDP-GlcNAc_2-Epimerase"/>
    <property type="match status" value="1"/>
</dbReference>
<proteinExistence type="inferred from homology"/>
<dbReference type="EMBL" id="JAIGYQ010000014">
    <property type="protein sequence ID" value="MBX7491505.1"/>
    <property type="molecule type" value="Genomic_DNA"/>
</dbReference>
<sequence length="354" mass="39766">MKKIVSIVGARPQFIKAAAFSRAVAKDGGVQEVMVHTGQHYDTQMSASFFKELEIPTPAYHLGIGGLSHGAMTGRMLERIEEVLVKEKPDFTLIYGDTDSTLAGALASAKLHIPIAHVEAGLRSFNPKMPEEINRILSDRISKFLFVPSQNAYDNLVKEGFLGFDCALLKVGDIMLDVALHYQKMAKKPTIALPKHFILCTLHRAENTDDLQRMQEILEGLNTISKEVLVCVPLHPRTRNVLEKNSFKVENLRFMEALSYLEMVWVLQHCQMVITDSGGLQKEAYFFKKPCMTLRDETEWVELVECGVNVLVGANRDKILDGFKKIADMDMEFEKNLYGNGDASKKILQTLKGF</sequence>
<protein>
    <submittedName>
        <fullName evidence="3">UDP-N-acetylglucosamine 2-epimerase (Non-hydrolyzing)</fullName>
        <ecNumber evidence="3">5.1.3.14</ecNumber>
    </submittedName>
</protein>
<feature type="domain" description="UDP-N-acetylglucosamine 2-epimerase" evidence="2">
    <location>
        <begin position="23"/>
        <end position="352"/>
    </location>
</feature>
<dbReference type="RefSeq" id="WP_221532763.1">
    <property type="nucleotide sequence ID" value="NZ_JAIGYP010000014.1"/>
</dbReference>
<dbReference type="PANTHER" id="PTHR43174">
    <property type="entry name" value="UDP-N-ACETYLGLUCOSAMINE 2-EPIMERASE"/>
    <property type="match status" value="1"/>
</dbReference>
<gene>
    <name evidence="3" type="primary">wecB</name>
    <name evidence="3" type="ORF">K4G57_08540</name>
</gene>
<keyword evidence="4" id="KW-1185">Reference proteome</keyword>
<evidence type="ECO:0000313" key="4">
    <source>
        <dbReference type="Proteomes" id="UP000700059"/>
    </source>
</evidence>
<comment type="caution">
    <text evidence="3">The sequence shown here is derived from an EMBL/GenBank/DDBJ whole genome shotgun (WGS) entry which is preliminary data.</text>
</comment>
<dbReference type="InterPro" id="IPR029767">
    <property type="entry name" value="WecB-like"/>
</dbReference>
<reference evidence="3 4" key="1">
    <citation type="submission" date="2021-08" db="EMBL/GenBank/DDBJ databases">
        <title>Helicobacter spp. isolated from feces of Anatolian Ground Squirrel (Spermophilus xanthoprymnus) in Turkey.</title>
        <authorList>
            <person name="Aydin F."/>
            <person name="Abay S."/>
            <person name="Kayman T."/>
            <person name="Karakaya E."/>
            <person name="Saticioglu I.B."/>
        </authorList>
    </citation>
    <scope>NUCLEOTIDE SEQUENCE [LARGE SCALE GENOMIC DNA]</scope>
    <source>
        <strain evidence="3 4">Faydin-H70</strain>
    </source>
</reference>
<organism evidence="3 4">
    <name type="scientific">Helicobacter turcicus</name>
    <dbReference type="NCBI Taxonomy" id="2867412"/>
    <lineage>
        <taxon>Bacteria</taxon>
        <taxon>Pseudomonadati</taxon>
        <taxon>Campylobacterota</taxon>
        <taxon>Epsilonproteobacteria</taxon>
        <taxon>Campylobacterales</taxon>
        <taxon>Helicobacteraceae</taxon>
        <taxon>Helicobacter</taxon>
    </lineage>
</organism>
<dbReference type="SUPFAM" id="SSF53756">
    <property type="entry name" value="UDP-Glycosyltransferase/glycogen phosphorylase"/>
    <property type="match status" value="1"/>
</dbReference>
<dbReference type="Proteomes" id="UP000700059">
    <property type="component" value="Unassembled WGS sequence"/>
</dbReference>
<evidence type="ECO:0000259" key="2">
    <source>
        <dbReference type="Pfam" id="PF02350"/>
    </source>
</evidence>
<dbReference type="EC" id="5.1.3.14" evidence="3"/>
<keyword evidence="1 3" id="KW-0413">Isomerase</keyword>
<evidence type="ECO:0000256" key="1">
    <source>
        <dbReference type="RuleBase" id="RU003513"/>
    </source>
</evidence>
<dbReference type="Gene3D" id="3.40.50.2000">
    <property type="entry name" value="Glycogen Phosphorylase B"/>
    <property type="match status" value="2"/>
</dbReference>
<dbReference type="InterPro" id="IPR003331">
    <property type="entry name" value="UDP_GlcNAc_Epimerase_2_dom"/>
</dbReference>